<dbReference type="InterPro" id="IPR019412">
    <property type="entry name" value="IML2/TPR_39"/>
</dbReference>
<dbReference type="AlphaFoldDB" id="A0A1B0CEL8"/>
<dbReference type="Pfam" id="PF10300">
    <property type="entry name" value="Iml2-TPR_39"/>
    <property type="match status" value="1"/>
</dbReference>
<dbReference type="SUPFAM" id="SSF48452">
    <property type="entry name" value="TPR-like"/>
    <property type="match status" value="1"/>
</dbReference>
<sequence length="515" mass="59405">MYHSVGTSVFAVLEAVLTFEPQHILEAASALKVCLSVCNRHRKKVTITETIGKTFKRPNYESYTALEAHAELCAAEALLMRAMITFIEDETLTSLIKGGMKIRACFGSYKECSMLLNQVKWPSAETRLHFESGVRVGLGGFNLMVSLLPGRVIRLLEFIGFSGNKELGMRELLAGYHLKGLRQVLCVMGLLGYHLIVCYVLSHREGDLAFCDEILEQQLEIYPNGVWFLFFKGRLEFMRGNLEEATQWYKKSWRSQNVWPQFHHVCFWELLWINCLRQQWREGLLYASNLLDHSRWSRTIYTYQKAAILMQIPEEDLTPDERRSIEFLMRDAPLHKQRIAGKSIPLEKFVVKKCERFFAQGKYLLLAAVELMYIWNMFKILGRHFHLADGIMKLIDKVTADDRMPRTKFDADNRALANLLKGACLKQMKSPLQALKHFEAVVAMHKDIKEDTYLIPYAIVEIGLIYADQGKRESAIMALEDAKKNFTGYSLESRLHFRIHLALTDLRSNQSQKDS</sequence>
<protein>
    <recommendedName>
        <fullName evidence="3">Tetratricopeptide repeat protein 39b</fullName>
    </recommendedName>
</protein>
<dbReference type="EMBL" id="AJWK01008993">
    <property type="status" value="NOT_ANNOTATED_CDS"/>
    <property type="molecule type" value="Genomic_DNA"/>
</dbReference>
<reference evidence="1" key="1">
    <citation type="submission" date="2020-05" db="UniProtKB">
        <authorList>
            <consortium name="EnsemblMetazoa"/>
        </authorList>
    </citation>
    <scope>IDENTIFICATION</scope>
    <source>
        <strain evidence="1">Jacobina</strain>
    </source>
</reference>
<accession>A0A1B0CEL8</accession>
<dbReference type="InterPro" id="IPR011990">
    <property type="entry name" value="TPR-like_helical_dom_sf"/>
</dbReference>
<dbReference type="EnsemblMetazoa" id="LLOJ002788-RA">
    <property type="protein sequence ID" value="LLOJ002788-PA"/>
    <property type="gene ID" value="LLOJ002788"/>
</dbReference>
<dbReference type="Proteomes" id="UP000092461">
    <property type="component" value="Unassembled WGS sequence"/>
</dbReference>
<name>A0A1B0CEL8_LUTLO</name>
<organism evidence="1 2">
    <name type="scientific">Lutzomyia longipalpis</name>
    <name type="common">Sand fly</name>
    <dbReference type="NCBI Taxonomy" id="7200"/>
    <lineage>
        <taxon>Eukaryota</taxon>
        <taxon>Metazoa</taxon>
        <taxon>Ecdysozoa</taxon>
        <taxon>Arthropoda</taxon>
        <taxon>Hexapoda</taxon>
        <taxon>Insecta</taxon>
        <taxon>Pterygota</taxon>
        <taxon>Neoptera</taxon>
        <taxon>Endopterygota</taxon>
        <taxon>Diptera</taxon>
        <taxon>Nematocera</taxon>
        <taxon>Psychodoidea</taxon>
        <taxon>Psychodidae</taxon>
        <taxon>Lutzomyia</taxon>
        <taxon>Lutzomyia</taxon>
    </lineage>
</organism>
<dbReference type="VEuPathDB" id="VectorBase:LLONM1_003790"/>
<dbReference type="PANTHER" id="PTHR31859">
    <property type="entry name" value="TETRATRICOPEPTIDE REPEAT PROTEIN 39 FAMILY MEMBER"/>
    <property type="match status" value="1"/>
</dbReference>
<dbReference type="PANTHER" id="PTHR31859:SF9">
    <property type="entry name" value="TETRATRICOPEPTIDE REPEAT PROTEIN 39B"/>
    <property type="match status" value="1"/>
</dbReference>
<dbReference type="VEuPathDB" id="VectorBase:LLOJ002788"/>
<evidence type="ECO:0000313" key="1">
    <source>
        <dbReference type="EnsemblMetazoa" id="LLOJ002788-PA"/>
    </source>
</evidence>
<dbReference type="Gene3D" id="1.25.40.10">
    <property type="entry name" value="Tetratricopeptide repeat domain"/>
    <property type="match status" value="1"/>
</dbReference>
<proteinExistence type="predicted"/>
<evidence type="ECO:0008006" key="3">
    <source>
        <dbReference type="Google" id="ProtNLM"/>
    </source>
</evidence>
<evidence type="ECO:0000313" key="2">
    <source>
        <dbReference type="Proteomes" id="UP000092461"/>
    </source>
</evidence>
<keyword evidence="2" id="KW-1185">Reference proteome</keyword>